<keyword evidence="1" id="KW-0732">Signal</keyword>
<feature type="signal peptide" evidence="1">
    <location>
        <begin position="1"/>
        <end position="19"/>
    </location>
</feature>
<organism evidence="2 3">
    <name type="scientific">Aurantiacibacter zhengii</name>
    <dbReference type="NCBI Taxonomy" id="2307003"/>
    <lineage>
        <taxon>Bacteria</taxon>
        <taxon>Pseudomonadati</taxon>
        <taxon>Pseudomonadota</taxon>
        <taxon>Alphaproteobacteria</taxon>
        <taxon>Sphingomonadales</taxon>
        <taxon>Erythrobacteraceae</taxon>
        <taxon>Aurantiacibacter</taxon>
    </lineage>
</organism>
<protein>
    <submittedName>
        <fullName evidence="2">Uncharacterized protein</fullName>
    </submittedName>
</protein>
<comment type="caution">
    <text evidence="2">The sequence shown here is derived from an EMBL/GenBank/DDBJ whole genome shotgun (WGS) entry which is preliminary data.</text>
</comment>
<reference evidence="2 3" key="1">
    <citation type="submission" date="2018-08" db="EMBL/GenBank/DDBJ databases">
        <title>Erythrobacter zhengii sp.nov., a bacterium isolated from deep-sea sediment.</title>
        <authorList>
            <person name="Fang C."/>
            <person name="Wu Y.-H."/>
            <person name="Sun C."/>
            <person name="Wang H."/>
            <person name="Cheng H."/>
            <person name="Meng F.-X."/>
            <person name="Wang C.-S."/>
            <person name="Xu X.-W."/>
        </authorList>
    </citation>
    <scope>NUCLEOTIDE SEQUENCE [LARGE SCALE GENOMIC DNA]</scope>
    <source>
        <strain evidence="2 3">V18</strain>
    </source>
</reference>
<sequence length="292" mass="30572">MIRTLFLSAALTLAVPAMAQDGVPDDMAERSAEARAAEATARQMVAIQQASAVAQQQYLGMTGAAFGDGYRGAVAFPGEASDVWNVVLVAARGEGTQAPLVALAEYEIAQGNIRSETLHEAGSEPALTGTALQMARAKYVAPRAVIAAPGVGYCLDGEPAAEGSTHSVSYIPLVLPPNERGEIETYVLNGPLAEGSIPLGKHYRVNFDEFGQVGDPEVVTDTCEVIEWQEDNPELAMSVYVTQYEDHIAPSVIHAFISANLPMSMGVVTGDIIWPMAGGAIAAPVPAAEAGY</sequence>
<evidence type="ECO:0000313" key="3">
    <source>
        <dbReference type="Proteomes" id="UP000286576"/>
    </source>
</evidence>
<dbReference type="EMBL" id="QXFL01000002">
    <property type="protein sequence ID" value="RIV87798.1"/>
    <property type="molecule type" value="Genomic_DNA"/>
</dbReference>
<feature type="chain" id="PRO_5019228125" evidence="1">
    <location>
        <begin position="20"/>
        <end position="292"/>
    </location>
</feature>
<gene>
    <name evidence="2" type="ORF">D2V07_05585</name>
</gene>
<evidence type="ECO:0000256" key="1">
    <source>
        <dbReference type="SAM" id="SignalP"/>
    </source>
</evidence>
<dbReference type="OrthoDB" id="7204730at2"/>
<proteinExistence type="predicted"/>
<dbReference type="Proteomes" id="UP000286576">
    <property type="component" value="Unassembled WGS sequence"/>
</dbReference>
<dbReference type="RefSeq" id="WP_119585571.1">
    <property type="nucleotide sequence ID" value="NZ_CAWODQ010000012.1"/>
</dbReference>
<accession>A0A418NV37</accession>
<name>A0A418NV37_9SPHN</name>
<evidence type="ECO:0000313" key="2">
    <source>
        <dbReference type="EMBL" id="RIV87798.1"/>
    </source>
</evidence>
<keyword evidence="3" id="KW-1185">Reference proteome</keyword>
<dbReference type="AlphaFoldDB" id="A0A418NV37"/>